<dbReference type="EMBL" id="BMAW01060649">
    <property type="protein sequence ID" value="GFT27160.1"/>
    <property type="molecule type" value="Genomic_DNA"/>
</dbReference>
<reference evidence="1" key="1">
    <citation type="submission" date="2020-08" db="EMBL/GenBank/DDBJ databases">
        <title>Multicomponent nature underlies the extraordinary mechanical properties of spider dragline silk.</title>
        <authorList>
            <person name="Kono N."/>
            <person name="Nakamura H."/>
            <person name="Mori M."/>
            <person name="Yoshida Y."/>
            <person name="Ohtoshi R."/>
            <person name="Malay A.D."/>
            <person name="Moran D.A.P."/>
            <person name="Tomita M."/>
            <person name="Numata K."/>
            <person name="Arakawa K."/>
        </authorList>
    </citation>
    <scope>NUCLEOTIDE SEQUENCE</scope>
</reference>
<comment type="caution">
    <text evidence="1">The sequence shown here is derived from an EMBL/GenBank/DDBJ whole genome shotgun (WGS) entry which is preliminary data.</text>
</comment>
<evidence type="ECO:0000313" key="1">
    <source>
        <dbReference type="EMBL" id="GFT27160.1"/>
    </source>
</evidence>
<dbReference type="Proteomes" id="UP000887013">
    <property type="component" value="Unassembled WGS sequence"/>
</dbReference>
<accession>A0A8X6TMM7</accession>
<keyword evidence="2" id="KW-1185">Reference proteome</keyword>
<dbReference type="AlphaFoldDB" id="A0A8X6TMM7"/>
<proteinExistence type="predicted"/>
<sequence length="90" mass="10341">MSQWSSEKNCEKLSSTESKLPASVNYGEKALELHCEFSSTDTVRFSEIEDDIQSPLFEVPNHSSYKPSLRFVFLLNTPKKTYDISNLEFL</sequence>
<name>A0A8X6TMM7_NEPPI</name>
<gene>
    <name evidence="1" type="ORF">NPIL_99911</name>
</gene>
<organism evidence="1 2">
    <name type="scientific">Nephila pilipes</name>
    <name type="common">Giant wood spider</name>
    <name type="synonym">Nephila maculata</name>
    <dbReference type="NCBI Taxonomy" id="299642"/>
    <lineage>
        <taxon>Eukaryota</taxon>
        <taxon>Metazoa</taxon>
        <taxon>Ecdysozoa</taxon>
        <taxon>Arthropoda</taxon>
        <taxon>Chelicerata</taxon>
        <taxon>Arachnida</taxon>
        <taxon>Araneae</taxon>
        <taxon>Araneomorphae</taxon>
        <taxon>Entelegynae</taxon>
        <taxon>Araneoidea</taxon>
        <taxon>Nephilidae</taxon>
        <taxon>Nephila</taxon>
    </lineage>
</organism>
<evidence type="ECO:0000313" key="2">
    <source>
        <dbReference type="Proteomes" id="UP000887013"/>
    </source>
</evidence>
<protein>
    <submittedName>
        <fullName evidence="1">Uncharacterized protein</fullName>
    </submittedName>
</protein>